<evidence type="ECO:0000313" key="3">
    <source>
        <dbReference type="Proteomes" id="UP000451233"/>
    </source>
</evidence>
<protein>
    <submittedName>
        <fullName evidence="2">DUF4834 domain-containing protein</fullName>
    </submittedName>
</protein>
<proteinExistence type="predicted"/>
<dbReference type="AlphaFoldDB" id="A0A7K1XTV3"/>
<dbReference type="Proteomes" id="UP000451233">
    <property type="component" value="Unassembled WGS sequence"/>
</dbReference>
<feature type="transmembrane region" description="Helical" evidence="1">
    <location>
        <begin position="6"/>
        <end position="25"/>
    </location>
</feature>
<keyword evidence="1" id="KW-0812">Transmembrane</keyword>
<accession>A0A7K1XTV3</accession>
<sequence>MGLIRFLLIAITVLYVIRLLVRLLLPMLFQRVINKAQQQAGQQYRQQHTRSQEGSIRVDFIPPKDKEAKAADKAGEFIDYEELK</sequence>
<dbReference type="InterPro" id="IPR032272">
    <property type="entry name" value="DUF4834"/>
</dbReference>
<dbReference type="EMBL" id="WVHS01000001">
    <property type="protein sequence ID" value="MXV14435.1"/>
    <property type="molecule type" value="Genomic_DNA"/>
</dbReference>
<dbReference type="Pfam" id="PF16118">
    <property type="entry name" value="DUF4834"/>
    <property type="match status" value="1"/>
</dbReference>
<evidence type="ECO:0000256" key="1">
    <source>
        <dbReference type="SAM" id="Phobius"/>
    </source>
</evidence>
<dbReference type="RefSeq" id="WP_160905409.1">
    <property type="nucleotide sequence ID" value="NZ_WVHS01000001.1"/>
</dbReference>
<comment type="caution">
    <text evidence="2">The sequence shown here is derived from an EMBL/GenBank/DDBJ whole genome shotgun (WGS) entry which is preliminary data.</text>
</comment>
<keyword evidence="3" id="KW-1185">Reference proteome</keyword>
<reference evidence="2 3" key="1">
    <citation type="submission" date="2019-11" db="EMBL/GenBank/DDBJ databases">
        <title>Pedobacter sp. HMF7056 Genome sequencing and assembly.</title>
        <authorList>
            <person name="Kang H."/>
            <person name="Kim H."/>
            <person name="Joh K."/>
        </authorList>
    </citation>
    <scope>NUCLEOTIDE SEQUENCE [LARGE SCALE GENOMIC DNA]</scope>
    <source>
        <strain evidence="2 3">HMF7056</strain>
    </source>
</reference>
<organism evidence="2 3">
    <name type="scientific">Hufsiella ginkgonis</name>
    <dbReference type="NCBI Taxonomy" id="2695274"/>
    <lineage>
        <taxon>Bacteria</taxon>
        <taxon>Pseudomonadati</taxon>
        <taxon>Bacteroidota</taxon>
        <taxon>Sphingobacteriia</taxon>
        <taxon>Sphingobacteriales</taxon>
        <taxon>Sphingobacteriaceae</taxon>
        <taxon>Hufsiella</taxon>
    </lineage>
</organism>
<name>A0A7K1XTV3_9SPHI</name>
<evidence type="ECO:0000313" key="2">
    <source>
        <dbReference type="EMBL" id="MXV14435.1"/>
    </source>
</evidence>
<gene>
    <name evidence="2" type="ORF">GS398_03930</name>
</gene>
<keyword evidence="1" id="KW-1133">Transmembrane helix</keyword>
<keyword evidence="1" id="KW-0472">Membrane</keyword>